<feature type="region of interest" description="Disordered" evidence="1">
    <location>
        <begin position="414"/>
        <end position="465"/>
    </location>
</feature>
<feature type="compositionally biased region" description="Polar residues" evidence="1">
    <location>
        <begin position="522"/>
        <end position="531"/>
    </location>
</feature>
<comment type="caution">
    <text evidence="2">The sequence shown here is derived from an EMBL/GenBank/DDBJ whole genome shotgun (WGS) entry which is preliminary data.</text>
</comment>
<feature type="compositionally biased region" description="Polar residues" evidence="1">
    <location>
        <begin position="539"/>
        <end position="548"/>
    </location>
</feature>
<dbReference type="InterPro" id="IPR021109">
    <property type="entry name" value="Peptidase_aspartic_dom_sf"/>
</dbReference>
<dbReference type="Gene3D" id="2.40.70.10">
    <property type="entry name" value="Acid Proteases"/>
    <property type="match status" value="1"/>
</dbReference>
<dbReference type="EMBL" id="NBNE01000105">
    <property type="protein sequence ID" value="OWZ22841.1"/>
    <property type="molecule type" value="Genomic_DNA"/>
</dbReference>
<feature type="region of interest" description="Disordered" evidence="1">
    <location>
        <begin position="519"/>
        <end position="548"/>
    </location>
</feature>
<gene>
    <name evidence="2" type="ORF">PHMEG_0002395</name>
</gene>
<dbReference type="Pfam" id="PF13650">
    <property type="entry name" value="Asp_protease_2"/>
    <property type="match status" value="1"/>
</dbReference>
<dbReference type="CDD" id="cd00303">
    <property type="entry name" value="retropepsin_like"/>
    <property type="match status" value="1"/>
</dbReference>
<name>A0A225WYU0_9STRA</name>
<dbReference type="AlphaFoldDB" id="A0A225WYU0"/>
<protein>
    <recommendedName>
        <fullName evidence="4">Peptidase A2 domain-containing protein</fullName>
    </recommendedName>
</protein>
<feature type="region of interest" description="Disordered" evidence="1">
    <location>
        <begin position="338"/>
        <end position="399"/>
    </location>
</feature>
<evidence type="ECO:0000313" key="3">
    <source>
        <dbReference type="Proteomes" id="UP000198211"/>
    </source>
</evidence>
<proteinExistence type="predicted"/>
<dbReference type="SUPFAM" id="SSF50630">
    <property type="entry name" value="Acid proteases"/>
    <property type="match status" value="1"/>
</dbReference>
<evidence type="ECO:0000256" key="1">
    <source>
        <dbReference type="SAM" id="MobiDB-lite"/>
    </source>
</evidence>
<accession>A0A225WYU0</accession>
<reference evidence="3" key="1">
    <citation type="submission" date="2017-03" db="EMBL/GenBank/DDBJ databases">
        <title>Phytopthora megakarya and P. palmivora, two closely related causual agents of cacao black pod achieved similar genome size and gene model numbers by different mechanisms.</title>
        <authorList>
            <person name="Ali S."/>
            <person name="Shao J."/>
            <person name="Larry D.J."/>
            <person name="Kronmiller B."/>
            <person name="Shen D."/>
            <person name="Strem M.D."/>
            <person name="Melnick R.L."/>
            <person name="Guiltinan M.J."/>
            <person name="Tyler B.M."/>
            <person name="Meinhardt L.W."/>
            <person name="Bailey B.A."/>
        </authorList>
    </citation>
    <scope>NUCLEOTIDE SEQUENCE [LARGE SCALE GENOMIC DNA]</scope>
    <source>
        <strain evidence="3">zdho120</strain>
    </source>
</reference>
<dbReference type="OrthoDB" id="146053at2759"/>
<feature type="compositionally biased region" description="Basic and acidic residues" evidence="1">
    <location>
        <begin position="349"/>
        <end position="366"/>
    </location>
</feature>
<organism evidence="2 3">
    <name type="scientific">Phytophthora megakarya</name>
    <dbReference type="NCBI Taxonomy" id="4795"/>
    <lineage>
        <taxon>Eukaryota</taxon>
        <taxon>Sar</taxon>
        <taxon>Stramenopiles</taxon>
        <taxon>Oomycota</taxon>
        <taxon>Peronosporomycetes</taxon>
        <taxon>Peronosporales</taxon>
        <taxon>Peronosporaceae</taxon>
        <taxon>Phytophthora</taxon>
    </lineage>
</organism>
<feature type="compositionally biased region" description="Low complexity" evidence="1">
    <location>
        <begin position="439"/>
        <end position="449"/>
    </location>
</feature>
<keyword evidence="3" id="KW-1185">Reference proteome</keyword>
<dbReference type="Proteomes" id="UP000198211">
    <property type="component" value="Unassembled WGS sequence"/>
</dbReference>
<evidence type="ECO:0008006" key="4">
    <source>
        <dbReference type="Google" id="ProtNLM"/>
    </source>
</evidence>
<evidence type="ECO:0000313" key="2">
    <source>
        <dbReference type="EMBL" id="OWZ22841.1"/>
    </source>
</evidence>
<sequence>MVLDADEIPNQAVPTPGVRSLLPVTPNWGMRSHRGLQARGPRGQLQRLPEEVAPVDYSGVEQLGSRGTQYATSLSNVGPAAPMRMLVLTNFNVCQMHQHPPPSSVPSTSAMSPRTKMNFRLNSNPGGGRRGWWDENAWKESSCSLDFVHGSVFHHRTLLLLNSGASTSIISLDLARRLKLRMEPRGELLLNGIDGVKAKVTNKCRVKITLGHLVVCTLDIWVGIIGHGIDVLLGMNFMVVAGVRLLWLAPGDSKYIPIQTSELDHGRVDQWGVLGDSSDFQPETGHGRCPGGKYVSEIGASRSESQGSYPHGSGSVAFEDQLRTSWLLPVGGTGWHPLGGSTDISDPDPCSKADLGDLDRCSRSPRDPSVLADSGTSGNKQPAKRVPDPGTGKIPSLVTSRPHPLQCLVITISGERPEPNHSNPQASGMGPLGHQAQVSSGGESTSGLESSRESARKSPVPAPKDAQVALPRSFVIVVMAGESLDAKPAVYYHQGLDFVLLDMLKTQLVYLTDLSDLRPTSKGLSSASPENRTPKRRTSSGQFSGNTE</sequence>